<dbReference type="GO" id="GO:0003723">
    <property type="term" value="F:RNA binding"/>
    <property type="evidence" value="ECO:0007669"/>
    <property type="project" value="TreeGrafter"/>
</dbReference>
<evidence type="ECO:0000313" key="8">
    <source>
        <dbReference type="Proteomes" id="UP000297245"/>
    </source>
</evidence>
<organism evidence="7 8">
    <name type="scientific">Dendrothele bispora (strain CBS 962.96)</name>
    <dbReference type="NCBI Taxonomy" id="1314807"/>
    <lineage>
        <taxon>Eukaryota</taxon>
        <taxon>Fungi</taxon>
        <taxon>Dikarya</taxon>
        <taxon>Basidiomycota</taxon>
        <taxon>Agaricomycotina</taxon>
        <taxon>Agaricomycetes</taxon>
        <taxon>Agaricomycetidae</taxon>
        <taxon>Agaricales</taxon>
        <taxon>Agaricales incertae sedis</taxon>
        <taxon>Dendrothele</taxon>
    </lineage>
</organism>
<evidence type="ECO:0000313" key="7">
    <source>
        <dbReference type="EMBL" id="THU84549.1"/>
    </source>
</evidence>
<evidence type="ECO:0000256" key="2">
    <source>
        <dbReference type="ARBA" id="ARBA00005904"/>
    </source>
</evidence>
<feature type="compositionally biased region" description="Basic and acidic residues" evidence="4">
    <location>
        <begin position="68"/>
        <end position="82"/>
    </location>
</feature>
<evidence type="ECO:0000256" key="3">
    <source>
        <dbReference type="ARBA" id="ARBA00023242"/>
    </source>
</evidence>
<evidence type="ECO:0000256" key="1">
    <source>
        <dbReference type="ARBA" id="ARBA00004123"/>
    </source>
</evidence>
<evidence type="ECO:0000259" key="5">
    <source>
        <dbReference type="Pfam" id="PF04935"/>
    </source>
</evidence>
<sequence>MATTKKTMKMTTPLPELKASLEKHNDTFESLLKLIPPQYYIVEELTEEQELSKLQRINSKKQKAPKQAIKEATKKARKEKLDPANQKTIVDIQNEAALAKQSSKQKTNGKDKDKDKGKRKATEDDSEDDGDDEDAMDVDVRIDEGFSDSDSGRSDDEEEEEEEDDAAMKVDTDTLVPMPSTSDISVLREKLHAKMLALRRGGKPANDGEAGDRDELLEERRKQRAILRERRRKETKEKKKREEETKGKKAKERKEKERVAAQTQAKTTKTQLLVPDPKSAILASAGPHSKLTSVAFSSLDAGSSGASTSKAALHHKVSSNPTQALSQLAARKEKLAALPEEKRKAIEEREQFEKAEARLEGVKVKDDEGRLKKAVKRKEKEKTKSKKSWDERKEHLAASMAAKQKKRADNIAMRNERRNDKRKGVKTKNKARPGFEGKAFGKGKAKAVGGKGPKGK</sequence>
<dbReference type="Pfam" id="PF15459">
    <property type="entry name" value="RRP14"/>
    <property type="match status" value="1"/>
</dbReference>
<name>A0A4S8L7E0_DENBC</name>
<dbReference type="GO" id="GO:0003677">
    <property type="term" value="F:DNA binding"/>
    <property type="evidence" value="ECO:0007669"/>
    <property type="project" value="TreeGrafter"/>
</dbReference>
<dbReference type="InterPro" id="IPR007019">
    <property type="entry name" value="SURF6"/>
</dbReference>
<gene>
    <name evidence="7" type="ORF">K435DRAFT_870138</name>
</gene>
<dbReference type="GO" id="GO:0042274">
    <property type="term" value="P:ribosomal small subunit biogenesis"/>
    <property type="evidence" value="ECO:0007669"/>
    <property type="project" value="TreeGrafter"/>
</dbReference>
<feature type="compositionally biased region" description="Acidic residues" evidence="4">
    <location>
        <begin position="155"/>
        <end position="165"/>
    </location>
</feature>
<dbReference type="OrthoDB" id="444809at2759"/>
<dbReference type="InterPro" id="IPR029188">
    <property type="entry name" value="Rrp14_N"/>
</dbReference>
<protein>
    <recommendedName>
        <fullName evidence="9">SURF6-domain-containing protein</fullName>
    </recommendedName>
</protein>
<keyword evidence="8" id="KW-1185">Reference proteome</keyword>
<feature type="domain" description="Ribosomal RNA-processing protein 14/surfeit locus protein 6 C-terminal" evidence="5">
    <location>
        <begin position="214"/>
        <end position="424"/>
    </location>
</feature>
<feature type="compositionally biased region" description="Basic and acidic residues" evidence="4">
    <location>
        <begin position="138"/>
        <end position="154"/>
    </location>
</feature>
<dbReference type="EMBL" id="ML179592">
    <property type="protein sequence ID" value="THU84549.1"/>
    <property type="molecule type" value="Genomic_DNA"/>
</dbReference>
<feature type="compositionally biased region" description="Basic residues" evidence="4">
    <location>
        <begin position="420"/>
        <end position="431"/>
    </location>
</feature>
<keyword evidence="3" id="KW-0539">Nucleus</keyword>
<comment type="similarity">
    <text evidence="2">Belongs to the SURF6 family.</text>
</comment>
<dbReference type="PANTHER" id="PTHR14369">
    <property type="entry name" value="SURFEIT LOCUS PROTEIN 6"/>
    <property type="match status" value="1"/>
</dbReference>
<proteinExistence type="inferred from homology"/>
<feature type="compositionally biased region" description="Basic and acidic residues" evidence="4">
    <location>
        <begin position="354"/>
        <end position="371"/>
    </location>
</feature>
<feature type="region of interest" description="Disordered" evidence="4">
    <location>
        <begin position="312"/>
        <end position="331"/>
    </location>
</feature>
<feature type="region of interest" description="Disordered" evidence="4">
    <location>
        <begin position="354"/>
        <end position="456"/>
    </location>
</feature>
<feature type="domain" description="Ribosomal RNA-processing protein 14 N-terminal" evidence="6">
    <location>
        <begin position="20"/>
        <end position="84"/>
    </location>
</feature>
<feature type="compositionally biased region" description="Basic and acidic residues" evidence="4">
    <location>
        <begin position="210"/>
        <end position="259"/>
    </location>
</feature>
<dbReference type="InterPro" id="IPR029190">
    <property type="entry name" value="Rrp14/SURF6_C"/>
</dbReference>
<accession>A0A4S8L7E0</accession>
<dbReference type="GO" id="GO:0005730">
    <property type="term" value="C:nucleolus"/>
    <property type="evidence" value="ECO:0007669"/>
    <property type="project" value="TreeGrafter"/>
</dbReference>
<feature type="region of interest" description="Disordered" evidence="4">
    <location>
        <begin position="56"/>
        <end position="272"/>
    </location>
</feature>
<feature type="compositionally biased region" description="Basic and acidic residues" evidence="4">
    <location>
        <begin position="378"/>
        <end position="396"/>
    </location>
</feature>
<evidence type="ECO:0008006" key="9">
    <source>
        <dbReference type="Google" id="ProtNLM"/>
    </source>
</evidence>
<dbReference type="Proteomes" id="UP000297245">
    <property type="component" value="Unassembled WGS sequence"/>
</dbReference>
<comment type="subcellular location">
    <subcellularLocation>
        <location evidence="1">Nucleus</location>
    </subcellularLocation>
</comment>
<feature type="compositionally biased region" description="Basic and acidic residues" evidence="4">
    <location>
        <begin position="108"/>
        <end position="123"/>
    </location>
</feature>
<dbReference type="AlphaFoldDB" id="A0A4S8L7E0"/>
<dbReference type="Pfam" id="PF04935">
    <property type="entry name" value="SURF6"/>
    <property type="match status" value="1"/>
</dbReference>
<feature type="compositionally biased region" description="Low complexity" evidence="4">
    <location>
        <begin position="260"/>
        <end position="271"/>
    </location>
</feature>
<dbReference type="PANTHER" id="PTHR14369:SF0">
    <property type="entry name" value="SURFEIT LOCUS PROTEIN 6"/>
    <property type="match status" value="1"/>
</dbReference>
<feature type="compositionally biased region" description="Acidic residues" evidence="4">
    <location>
        <begin position="124"/>
        <end position="137"/>
    </location>
</feature>
<evidence type="ECO:0000259" key="6">
    <source>
        <dbReference type="Pfam" id="PF15459"/>
    </source>
</evidence>
<evidence type="ECO:0000256" key="4">
    <source>
        <dbReference type="SAM" id="MobiDB-lite"/>
    </source>
</evidence>
<dbReference type="GO" id="GO:0042273">
    <property type="term" value="P:ribosomal large subunit biogenesis"/>
    <property type="evidence" value="ECO:0007669"/>
    <property type="project" value="TreeGrafter"/>
</dbReference>
<reference evidence="7 8" key="1">
    <citation type="journal article" date="2019" name="Nat. Ecol. Evol.">
        <title>Megaphylogeny resolves global patterns of mushroom evolution.</title>
        <authorList>
            <person name="Varga T."/>
            <person name="Krizsan K."/>
            <person name="Foldi C."/>
            <person name="Dima B."/>
            <person name="Sanchez-Garcia M."/>
            <person name="Sanchez-Ramirez S."/>
            <person name="Szollosi G.J."/>
            <person name="Szarkandi J.G."/>
            <person name="Papp V."/>
            <person name="Albert L."/>
            <person name="Andreopoulos W."/>
            <person name="Angelini C."/>
            <person name="Antonin V."/>
            <person name="Barry K.W."/>
            <person name="Bougher N.L."/>
            <person name="Buchanan P."/>
            <person name="Buyck B."/>
            <person name="Bense V."/>
            <person name="Catcheside P."/>
            <person name="Chovatia M."/>
            <person name="Cooper J."/>
            <person name="Damon W."/>
            <person name="Desjardin D."/>
            <person name="Finy P."/>
            <person name="Geml J."/>
            <person name="Haridas S."/>
            <person name="Hughes K."/>
            <person name="Justo A."/>
            <person name="Karasinski D."/>
            <person name="Kautmanova I."/>
            <person name="Kiss B."/>
            <person name="Kocsube S."/>
            <person name="Kotiranta H."/>
            <person name="LaButti K.M."/>
            <person name="Lechner B.E."/>
            <person name="Liimatainen K."/>
            <person name="Lipzen A."/>
            <person name="Lukacs Z."/>
            <person name="Mihaltcheva S."/>
            <person name="Morgado L.N."/>
            <person name="Niskanen T."/>
            <person name="Noordeloos M.E."/>
            <person name="Ohm R.A."/>
            <person name="Ortiz-Santana B."/>
            <person name="Ovrebo C."/>
            <person name="Racz N."/>
            <person name="Riley R."/>
            <person name="Savchenko A."/>
            <person name="Shiryaev A."/>
            <person name="Soop K."/>
            <person name="Spirin V."/>
            <person name="Szebenyi C."/>
            <person name="Tomsovsky M."/>
            <person name="Tulloss R.E."/>
            <person name="Uehling J."/>
            <person name="Grigoriev I.V."/>
            <person name="Vagvolgyi C."/>
            <person name="Papp T."/>
            <person name="Martin F.M."/>
            <person name="Miettinen O."/>
            <person name="Hibbett D.S."/>
            <person name="Nagy L.G."/>
        </authorList>
    </citation>
    <scope>NUCLEOTIDE SEQUENCE [LARGE SCALE GENOMIC DNA]</scope>
    <source>
        <strain evidence="7 8">CBS 962.96</strain>
    </source>
</reference>